<proteinExistence type="predicted"/>
<dbReference type="OrthoDB" id="3294467at2"/>
<dbReference type="AlphaFoldDB" id="A0A316TJN3"/>
<gene>
    <name evidence="3" type="ORF">DJ010_04890</name>
</gene>
<sequence>MDEQELRATLRTSLERHAAEADVTAPVADRARGEVRRRRRTRWSVVGAAAAVALAVGGAAVATGGDDPAQGPSTVDEGSADVTPTSTDEWRTEYWGGVAVDVPADWGYGGAPFDDGTACYPEAMIGPDGRRLRTSGDRGWVGRPIGATDVCALVPNAWEPSAPYAWLGAGVEPGTYEYDNGYVQETIEVEGVTVTVGTTDAGLRSRILATARGGEPTRCQHTYPGVPEATTGFFDSGDDGPPYAWVCAYRVVESPNIVEDGTFRLSYAAKVAPEAAADALAAQDAAPVQQVDCDYQPHEFVVLATGVPGDTYTRTVYETGCAGGTVHLVGGAKEMVAAGVKPWAHNGIPAVVYGPTGGRGAMIDSFIGPQG</sequence>
<comment type="caution">
    <text evidence="3">The sequence shown here is derived from an EMBL/GenBank/DDBJ whole genome shotgun (WGS) entry which is preliminary data.</text>
</comment>
<keyword evidence="2" id="KW-0812">Transmembrane</keyword>
<feature type="transmembrane region" description="Helical" evidence="2">
    <location>
        <begin position="43"/>
        <end position="62"/>
    </location>
</feature>
<evidence type="ECO:0000313" key="3">
    <source>
        <dbReference type="EMBL" id="PWN03459.1"/>
    </source>
</evidence>
<keyword evidence="2" id="KW-1133">Transmembrane helix</keyword>
<keyword evidence="2" id="KW-0472">Membrane</keyword>
<organism evidence="3 4">
    <name type="scientific">Nocardioides silvaticus</name>
    <dbReference type="NCBI Taxonomy" id="2201891"/>
    <lineage>
        <taxon>Bacteria</taxon>
        <taxon>Bacillati</taxon>
        <taxon>Actinomycetota</taxon>
        <taxon>Actinomycetes</taxon>
        <taxon>Propionibacteriales</taxon>
        <taxon>Nocardioidaceae</taxon>
        <taxon>Nocardioides</taxon>
    </lineage>
</organism>
<keyword evidence="4" id="KW-1185">Reference proteome</keyword>
<evidence type="ECO:0000256" key="2">
    <source>
        <dbReference type="SAM" id="Phobius"/>
    </source>
</evidence>
<dbReference type="EMBL" id="QGDD01000002">
    <property type="protein sequence ID" value="PWN03459.1"/>
    <property type="molecule type" value="Genomic_DNA"/>
</dbReference>
<accession>A0A316TJN3</accession>
<name>A0A316TJN3_9ACTN</name>
<protein>
    <submittedName>
        <fullName evidence="3">Uncharacterized protein</fullName>
    </submittedName>
</protein>
<evidence type="ECO:0000313" key="4">
    <source>
        <dbReference type="Proteomes" id="UP000245507"/>
    </source>
</evidence>
<dbReference type="RefSeq" id="WP_109692546.1">
    <property type="nucleotide sequence ID" value="NZ_QGDD01000002.1"/>
</dbReference>
<dbReference type="Proteomes" id="UP000245507">
    <property type="component" value="Unassembled WGS sequence"/>
</dbReference>
<evidence type="ECO:0000256" key="1">
    <source>
        <dbReference type="SAM" id="MobiDB-lite"/>
    </source>
</evidence>
<feature type="region of interest" description="Disordered" evidence="1">
    <location>
        <begin position="63"/>
        <end position="86"/>
    </location>
</feature>
<reference evidence="3 4" key="1">
    <citation type="submission" date="2018-05" db="EMBL/GenBank/DDBJ databases">
        <title>Nocardioides silvaticus genome.</title>
        <authorList>
            <person name="Li C."/>
            <person name="Wang G."/>
        </authorList>
    </citation>
    <scope>NUCLEOTIDE SEQUENCE [LARGE SCALE GENOMIC DNA]</scope>
    <source>
        <strain evidence="3 4">CCTCC AB 2018079</strain>
    </source>
</reference>